<organism evidence="8 9">
    <name type="scientific">Anopheles stephensi</name>
    <name type="common">Indo-Pakistan malaria mosquito</name>
    <dbReference type="NCBI Taxonomy" id="30069"/>
    <lineage>
        <taxon>Eukaryota</taxon>
        <taxon>Metazoa</taxon>
        <taxon>Ecdysozoa</taxon>
        <taxon>Arthropoda</taxon>
        <taxon>Hexapoda</taxon>
        <taxon>Insecta</taxon>
        <taxon>Pterygota</taxon>
        <taxon>Neoptera</taxon>
        <taxon>Endopterygota</taxon>
        <taxon>Diptera</taxon>
        <taxon>Nematocera</taxon>
        <taxon>Culicoidea</taxon>
        <taxon>Culicidae</taxon>
        <taxon>Anophelinae</taxon>
        <taxon>Anopheles</taxon>
    </lineage>
</organism>
<accession>A0A182Y8U2</accession>
<keyword evidence="6" id="KW-0675">Receptor</keyword>
<evidence type="ECO:0000256" key="1">
    <source>
        <dbReference type="ARBA" id="ARBA00004651"/>
    </source>
</evidence>
<sequence>MEPEDGIKLYFFNPFHTDVREQLLPFYVREDFVTSPTASSKLNIFQGMPIRCTVFPRNPTLLPWDTLPESFRSARYVQQSVQASNGSGGLDGMLLGNLAVAMNFTAETMDASDRLEYGYRLPNDSFVGSLGDLLQYRTDVSFNIRFMKFYDTDEIEFLHPIYSDRLCILSPKSLEIPQWLAIFLCFHPYVWASFVVIGFVGGYCWYVLRRWGLSKMRRYRQRLRRGDRAQCSVLSIELWLVLLGASSTHLPVRMIERLLLTVFLIANVIISGTFQGTLTTAFSTKSYYKDINTLAALDRSALPIATSSRSLLDIFGNTSLSPLYQSLKGKLQILNDSARHRAAYERDVCCIERYSDVHLIINTEYIRPDGQPMLHVIDECPRVYSLAYIVRKGWQFAPLFNAAISRFVESGLCMKWYADTEDALIAQKRIKQMIEHREESMFRKLTVIDMQTSFYIMAMGISVSLIVFIVEMFVASGV</sequence>
<proteinExistence type="predicted"/>
<dbReference type="EnsemblMetazoa" id="ASTEI04878-RA">
    <property type="protein sequence ID" value="ASTEI04878-PA"/>
    <property type="gene ID" value="ASTEI04878"/>
</dbReference>
<protein>
    <recommendedName>
        <fullName evidence="10">Ionotropic glutamate receptor C-terminal domain-containing protein</fullName>
    </recommendedName>
</protein>
<dbReference type="Gene3D" id="1.10.287.70">
    <property type="match status" value="1"/>
</dbReference>
<keyword evidence="2" id="KW-1003">Cell membrane</keyword>
<dbReference type="AlphaFoldDB" id="A0A182Y8U2"/>
<dbReference type="InterPro" id="IPR052192">
    <property type="entry name" value="Insect_Ionotropic_Sensory_Rcpt"/>
</dbReference>
<evidence type="ECO:0000256" key="3">
    <source>
        <dbReference type="ARBA" id="ARBA00022692"/>
    </source>
</evidence>
<dbReference type="VEuPathDB" id="VectorBase:ASTEI04878"/>
<keyword evidence="5" id="KW-0472">Membrane</keyword>
<evidence type="ECO:0000256" key="4">
    <source>
        <dbReference type="ARBA" id="ARBA00022989"/>
    </source>
</evidence>
<dbReference type="OMA" id="WLAIFLC"/>
<dbReference type="SUPFAM" id="SSF53850">
    <property type="entry name" value="Periplasmic binding protein-like II"/>
    <property type="match status" value="1"/>
</dbReference>
<reference evidence="9" key="1">
    <citation type="journal article" date="2014" name="Genome Biol.">
        <title>Genome analysis of a major urban malaria vector mosquito, Anopheles stephensi.</title>
        <authorList>
            <person name="Jiang X."/>
            <person name="Peery A."/>
            <person name="Hall A.B."/>
            <person name="Sharma A."/>
            <person name="Chen X.G."/>
            <person name="Waterhouse R.M."/>
            <person name="Komissarov A."/>
            <person name="Riehle M.M."/>
            <person name="Shouche Y."/>
            <person name="Sharakhova M.V."/>
            <person name="Lawson D."/>
            <person name="Pakpour N."/>
            <person name="Arensburger P."/>
            <person name="Davidson V.L."/>
            <person name="Eiglmeier K."/>
            <person name="Emrich S."/>
            <person name="George P."/>
            <person name="Kennedy R.C."/>
            <person name="Mane S.P."/>
            <person name="Maslen G."/>
            <person name="Oringanje C."/>
            <person name="Qi Y."/>
            <person name="Settlage R."/>
            <person name="Tojo M."/>
            <person name="Tubio J.M."/>
            <person name="Unger M.F."/>
            <person name="Wang B."/>
            <person name="Vernick K.D."/>
            <person name="Ribeiro J.M."/>
            <person name="James A.A."/>
            <person name="Michel K."/>
            <person name="Riehle M.A."/>
            <person name="Luckhart S."/>
            <person name="Sharakhov I.V."/>
            <person name="Tu Z."/>
        </authorList>
    </citation>
    <scope>NUCLEOTIDE SEQUENCE [LARGE SCALE GENOMIC DNA]</scope>
    <source>
        <strain evidence="9">Indian</strain>
    </source>
</reference>
<comment type="subcellular location">
    <subcellularLocation>
        <location evidence="1">Cell membrane</location>
        <topology evidence="1">Multi-pass membrane protein</topology>
    </subcellularLocation>
</comment>
<evidence type="ECO:0000313" key="9">
    <source>
        <dbReference type="Proteomes" id="UP000076408"/>
    </source>
</evidence>
<keyword evidence="7" id="KW-0325">Glycoprotein</keyword>
<evidence type="ECO:0000256" key="5">
    <source>
        <dbReference type="ARBA" id="ARBA00023136"/>
    </source>
</evidence>
<keyword evidence="4" id="KW-1133">Transmembrane helix</keyword>
<evidence type="ECO:0000313" key="8">
    <source>
        <dbReference type="EnsemblMetazoa" id="ASTEI04878-PA"/>
    </source>
</evidence>
<keyword evidence="9" id="KW-1185">Reference proteome</keyword>
<keyword evidence="3" id="KW-0812">Transmembrane</keyword>
<evidence type="ECO:0000256" key="7">
    <source>
        <dbReference type="ARBA" id="ARBA00023180"/>
    </source>
</evidence>
<dbReference type="VEuPathDB" id="VectorBase:ASTE003986"/>
<reference evidence="8" key="2">
    <citation type="submission" date="2020-05" db="UniProtKB">
        <authorList>
            <consortium name="EnsemblMetazoa"/>
        </authorList>
    </citation>
    <scope>IDENTIFICATION</scope>
    <source>
        <strain evidence="8">Indian</strain>
    </source>
</reference>
<evidence type="ECO:0008006" key="10">
    <source>
        <dbReference type="Google" id="ProtNLM"/>
    </source>
</evidence>
<dbReference type="VEuPathDB" id="VectorBase:ASTEI20_036135"/>
<dbReference type="STRING" id="30069.A0A182Y8U2"/>
<dbReference type="PANTHER" id="PTHR42643">
    <property type="entry name" value="IONOTROPIC RECEPTOR 20A-RELATED"/>
    <property type="match status" value="1"/>
</dbReference>
<name>A0A182Y8U2_ANOST</name>
<evidence type="ECO:0000256" key="6">
    <source>
        <dbReference type="ARBA" id="ARBA00023170"/>
    </source>
</evidence>
<evidence type="ECO:0000256" key="2">
    <source>
        <dbReference type="ARBA" id="ARBA00022475"/>
    </source>
</evidence>
<dbReference type="Proteomes" id="UP000076408">
    <property type="component" value="Unassembled WGS sequence"/>
</dbReference>
<dbReference type="PANTHER" id="PTHR42643:SF31">
    <property type="entry name" value="IONOTROPIC RECEPTOR 68B-RELATED"/>
    <property type="match status" value="1"/>
</dbReference>
<dbReference type="GO" id="GO:0005886">
    <property type="term" value="C:plasma membrane"/>
    <property type="evidence" value="ECO:0007669"/>
    <property type="project" value="UniProtKB-SubCell"/>
</dbReference>